<feature type="domain" description="Glycosyl transferase family 1" evidence="1">
    <location>
        <begin position="169"/>
        <end position="331"/>
    </location>
</feature>
<reference evidence="3 4" key="1">
    <citation type="submission" date="2016-10" db="EMBL/GenBank/DDBJ databases">
        <authorList>
            <person name="de Groot N.N."/>
        </authorList>
    </citation>
    <scope>NUCLEOTIDE SEQUENCE [LARGE SCALE GENOMIC DNA]</scope>
    <source>
        <strain evidence="3 4">IBRC-M10015</strain>
    </source>
</reference>
<dbReference type="Pfam" id="PF13439">
    <property type="entry name" value="Glyco_transf_4"/>
    <property type="match status" value="1"/>
</dbReference>
<sequence>MKVIHVITSLALGGGEEHLLRLINQTDDLDHAVCFLGMNRALRREFSDAGVEVVDLGYDQPRDLPFALFRMYKLLRSADPDIVHLHLIHAIVLGRLIGRLARVDNIISTQQNVSQSYPLFWGYLERFTRGLEDQSVAVSRAVLDSFANRSDDHWSVIYNGIDVESFRRKVSEATSFQTNDFTLLNIGRYHKQKNQSYLINSLAELKRTTTSFKAYIVGWGELEEDLKSLVNEKGLEDEVEITGKSKNVEKYYNSADIFVLTSNYEGLPLTATEAMSAGLPIIGTDVAGIKEVVDDGGTGYLVPNNDEGALVNALSKIADPETRRKMGKQSYDKAREKFDISETSTQYVRLYEELSATE</sequence>
<keyword evidence="3" id="KW-0808">Transferase</keyword>
<dbReference type="GO" id="GO:0016757">
    <property type="term" value="F:glycosyltransferase activity"/>
    <property type="evidence" value="ECO:0007669"/>
    <property type="project" value="InterPro"/>
</dbReference>
<dbReference type="SUPFAM" id="SSF53756">
    <property type="entry name" value="UDP-Glycosyltransferase/glycogen phosphorylase"/>
    <property type="match status" value="1"/>
</dbReference>
<evidence type="ECO:0000313" key="4">
    <source>
        <dbReference type="Proteomes" id="UP000198856"/>
    </source>
</evidence>
<dbReference type="PANTHER" id="PTHR12526:SF630">
    <property type="entry name" value="GLYCOSYLTRANSFERASE"/>
    <property type="match status" value="1"/>
</dbReference>
<dbReference type="Gene3D" id="3.40.50.2000">
    <property type="entry name" value="Glycogen Phosphorylase B"/>
    <property type="match status" value="2"/>
</dbReference>
<keyword evidence="4" id="KW-1185">Reference proteome</keyword>
<dbReference type="Pfam" id="PF00534">
    <property type="entry name" value="Glycos_transf_1"/>
    <property type="match status" value="1"/>
</dbReference>
<dbReference type="AlphaFoldDB" id="A0A1G8ZXZ6"/>
<dbReference type="RefSeq" id="WP_092704953.1">
    <property type="nucleotide sequence ID" value="NZ_FNFC01000041.1"/>
</dbReference>
<dbReference type="InterPro" id="IPR001296">
    <property type="entry name" value="Glyco_trans_1"/>
</dbReference>
<dbReference type="EMBL" id="FNFC01000041">
    <property type="protein sequence ID" value="SDK20012.1"/>
    <property type="molecule type" value="Genomic_DNA"/>
</dbReference>
<dbReference type="STRING" id="890420.SAMN05216226_1413"/>
<evidence type="ECO:0000259" key="2">
    <source>
        <dbReference type="Pfam" id="PF13439"/>
    </source>
</evidence>
<dbReference type="InterPro" id="IPR028098">
    <property type="entry name" value="Glyco_trans_4-like_N"/>
</dbReference>
<protein>
    <submittedName>
        <fullName evidence="3">Glycosyltransferase involved in cell wall bisynthesis</fullName>
    </submittedName>
</protein>
<organism evidence="3 4">
    <name type="scientific">Halovenus aranensis</name>
    <dbReference type="NCBI Taxonomy" id="890420"/>
    <lineage>
        <taxon>Archaea</taxon>
        <taxon>Methanobacteriati</taxon>
        <taxon>Methanobacteriota</taxon>
        <taxon>Stenosarchaea group</taxon>
        <taxon>Halobacteria</taxon>
        <taxon>Halobacteriales</taxon>
        <taxon>Haloarculaceae</taxon>
        <taxon>Halovenus</taxon>
    </lineage>
</organism>
<evidence type="ECO:0000259" key="1">
    <source>
        <dbReference type="Pfam" id="PF00534"/>
    </source>
</evidence>
<proteinExistence type="predicted"/>
<dbReference type="PANTHER" id="PTHR12526">
    <property type="entry name" value="GLYCOSYLTRANSFERASE"/>
    <property type="match status" value="1"/>
</dbReference>
<dbReference type="OrthoDB" id="132546at2157"/>
<dbReference type="Proteomes" id="UP000198856">
    <property type="component" value="Unassembled WGS sequence"/>
</dbReference>
<name>A0A1G8ZXZ6_9EURY</name>
<evidence type="ECO:0000313" key="3">
    <source>
        <dbReference type="EMBL" id="SDK20012.1"/>
    </source>
</evidence>
<gene>
    <name evidence="3" type="ORF">SAMN05216226_1413</name>
</gene>
<accession>A0A1G8ZXZ6</accession>
<feature type="domain" description="Glycosyltransferase subfamily 4-like N-terminal" evidence="2">
    <location>
        <begin position="13"/>
        <end position="164"/>
    </location>
</feature>